<evidence type="ECO:0000313" key="1">
    <source>
        <dbReference type="EMBL" id="MPC48142.1"/>
    </source>
</evidence>
<comment type="caution">
    <text evidence="1">The sequence shown here is derived from an EMBL/GenBank/DDBJ whole genome shotgun (WGS) entry which is preliminary data.</text>
</comment>
<sequence length="81" mass="8699">MRHGIQQSMACICTTPEFGSHDTNAGLFLTTSTQKSKNRHHAVDPEASLNVATEMFPSEQRCKPARVKAGRCRRGGVAGAG</sequence>
<dbReference type="EMBL" id="VSRR010008125">
    <property type="protein sequence ID" value="MPC48142.1"/>
    <property type="molecule type" value="Genomic_DNA"/>
</dbReference>
<accession>A0A5B7FNR8</accession>
<reference evidence="1 2" key="1">
    <citation type="submission" date="2019-05" db="EMBL/GenBank/DDBJ databases">
        <title>Another draft genome of Portunus trituberculatus and its Hox gene families provides insights of decapod evolution.</title>
        <authorList>
            <person name="Jeong J.-H."/>
            <person name="Song I."/>
            <person name="Kim S."/>
            <person name="Choi T."/>
            <person name="Kim D."/>
            <person name="Ryu S."/>
            <person name="Kim W."/>
        </authorList>
    </citation>
    <scope>NUCLEOTIDE SEQUENCE [LARGE SCALE GENOMIC DNA]</scope>
    <source>
        <tissue evidence="1">Muscle</tissue>
    </source>
</reference>
<dbReference type="AlphaFoldDB" id="A0A5B7FNR8"/>
<gene>
    <name evidence="1" type="ORF">E2C01_041909</name>
</gene>
<dbReference type="Proteomes" id="UP000324222">
    <property type="component" value="Unassembled WGS sequence"/>
</dbReference>
<name>A0A5B7FNR8_PORTR</name>
<protein>
    <submittedName>
        <fullName evidence="1">Uncharacterized protein</fullName>
    </submittedName>
</protein>
<evidence type="ECO:0000313" key="2">
    <source>
        <dbReference type="Proteomes" id="UP000324222"/>
    </source>
</evidence>
<proteinExistence type="predicted"/>
<keyword evidence="2" id="KW-1185">Reference proteome</keyword>
<organism evidence="1 2">
    <name type="scientific">Portunus trituberculatus</name>
    <name type="common">Swimming crab</name>
    <name type="synonym">Neptunus trituberculatus</name>
    <dbReference type="NCBI Taxonomy" id="210409"/>
    <lineage>
        <taxon>Eukaryota</taxon>
        <taxon>Metazoa</taxon>
        <taxon>Ecdysozoa</taxon>
        <taxon>Arthropoda</taxon>
        <taxon>Crustacea</taxon>
        <taxon>Multicrustacea</taxon>
        <taxon>Malacostraca</taxon>
        <taxon>Eumalacostraca</taxon>
        <taxon>Eucarida</taxon>
        <taxon>Decapoda</taxon>
        <taxon>Pleocyemata</taxon>
        <taxon>Brachyura</taxon>
        <taxon>Eubrachyura</taxon>
        <taxon>Portunoidea</taxon>
        <taxon>Portunidae</taxon>
        <taxon>Portuninae</taxon>
        <taxon>Portunus</taxon>
    </lineage>
</organism>